<dbReference type="EMBL" id="NDIQ01000001">
    <property type="protein sequence ID" value="PRT52394.1"/>
    <property type="molecule type" value="Genomic_DNA"/>
</dbReference>
<comment type="function">
    <text evidence="9">Plays a role in U6 snRNP assembly and function. Binds to the 3' end of U6 snRNA.</text>
</comment>
<dbReference type="GO" id="GO:0046540">
    <property type="term" value="C:U4/U6 x U5 tri-snRNP complex"/>
    <property type="evidence" value="ECO:0007669"/>
    <property type="project" value="TreeGrafter"/>
</dbReference>
<dbReference type="PANTHER" id="PTHR20971">
    <property type="entry name" value="U6 SNRNA-ASSOCIATED PROTEIN"/>
    <property type="match status" value="1"/>
</dbReference>
<keyword evidence="7 9" id="KW-0539">Nucleus</keyword>
<keyword evidence="12" id="KW-1185">Reference proteome</keyword>
<name>A0A2T0FBK5_9ASCO</name>
<dbReference type="GO" id="GO:0005681">
    <property type="term" value="C:spliceosomal complex"/>
    <property type="evidence" value="ECO:0007669"/>
    <property type="project" value="UniProtKB-KW"/>
</dbReference>
<dbReference type="CDD" id="cd01732">
    <property type="entry name" value="LSm5"/>
    <property type="match status" value="1"/>
</dbReference>
<dbReference type="Pfam" id="PF01423">
    <property type="entry name" value="LSM"/>
    <property type="match status" value="1"/>
</dbReference>
<proteinExistence type="inferred from homology"/>
<dbReference type="InterPro" id="IPR010920">
    <property type="entry name" value="LSM_dom_sf"/>
</dbReference>
<reference evidence="11 12" key="1">
    <citation type="submission" date="2017-04" db="EMBL/GenBank/DDBJ databases">
        <title>Genome sequencing of [Candida] sorbophila.</title>
        <authorList>
            <person name="Ahn J.O."/>
        </authorList>
    </citation>
    <scope>NUCLEOTIDE SEQUENCE [LARGE SCALE GENOMIC DNA]</scope>
    <source>
        <strain evidence="11 12">DS02</strain>
    </source>
</reference>
<evidence type="ECO:0000256" key="5">
    <source>
        <dbReference type="ARBA" id="ARBA00022884"/>
    </source>
</evidence>
<dbReference type="Gene3D" id="2.30.30.100">
    <property type="match status" value="1"/>
</dbReference>
<evidence type="ECO:0000256" key="1">
    <source>
        <dbReference type="ARBA" id="ARBA00004123"/>
    </source>
</evidence>
<comment type="subcellular location">
    <subcellularLocation>
        <location evidence="1 9">Nucleus</location>
    </subcellularLocation>
</comment>
<dbReference type="PROSITE" id="PS52002">
    <property type="entry name" value="SM"/>
    <property type="match status" value="1"/>
</dbReference>
<dbReference type="GO" id="GO:0000398">
    <property type="term" value="P:mRNA splicing, via spliceosome"/>
    <property type="evidence" value="ECO:0007669"/>
    <property type="project" value="TreeGrafter"/>
</dbReference>
<evidence type="ECO:0000313" key="11">
    <source>
        <dbReference type="EMBL" id="PRT52394.1"/>
    </source>
</evidence>
<dbReference type="GO" id="GO:1990726">
    <property type="term" value="C:Lsm1-7-Pat1 complex"/>
    <property type="evidence" value="ECO:0007669"/>
    <property type="project" value="TreeGrafter"/>
</dbReference>
<evidence type="ECO:0000256" key="9">
    <source>
        <dbReference type="RuleBase" id="RU365055"/>
    </source>
</evidence>
<dbReference type="SMART" id="SM00651">
    <property type="entry name" value="Sm"/>
    <property type="match status" value="1"/>
</dbReference>
<evidence type="ECO:0000259" key="10">
    <source>
        <dbReference type="PROSITE" id="PS52002"/>
    </source>
</evidence>
<comment type="caution">
    <text evidence="11">The sequence shown here is derived from an EMBL/GenBank/DDBJ whole genome shotgun (WGS) entry which is preliminary data.</text>
</comment>
<keyword evidence="5 9" id="KW-0694">RNA-binding</keyword>
<accession>A0A2T0FBK5</accession>
<comment type="similarity">
    <text evidence="2 9">Belongs to the snRNP Sm proteins family.</text>
</comment>
<dbReference type="OrthoDB" id="429711at2759"/>
<protein>
    <recommendedName>
        <fullName evidence="9">LSM complex subunit LSM5</fullName>
    </recommendedName>
</protein>
<dbReference type="PANTHER" id="PTHR20971:SF0">
    <property type="entry name" value="U6 SNRNA-ASSOCIATED SM-LIKE PROTEIN LSM5"/>
    <property type="match status" value="1"/>
</dbReference>
<evidence type="ECO:0000256" key="3">
    <source>
        <dbReference type="ARBA" id="ARBA00022664"/>
    </source>
</evidence>
<dbReference type="InterPro" id="IPR047575">
    <property type="entry name" value="Sm"/>
</dbReference>
<evidence type="ECO:0000256" key="6">
    <source>
        <dbReference type="ARBA" id="ARBA00023187"/>
    </source>
</evidence>
<sequence>MSFVGSSSISTLWLISLSSSHQFIQQPMSLPLELVDKCIGEPVWIIMRHEQEYSGKLLGFDDFVNIILEDVTEYAGGKQTKLKKVLLHGRNVTMLIPGAIEGPAAPATLESES</sequence>
<dbReference type="STRING" id="45607.A0A2T0FBK5"/>
<evidence type="ECO:0000256" key="2">
    <source>
        <dbReference type="ARBA" id="ARBA00006850"/>
    </source>
</evidence>
<organism evidence="11 12">
    <name type="scientific">Wickerhamiella sorbophila</name>
    <dbReference type="NCBI Taxonomy" id="45607"/>
    <lineage>
        <taxon>Eukaryota</taxon>
        <taxon>Fungi</taxon>
        <taxon>Dikarya</taxon>
        <taxon>Ascomycota</taxon>
        <taxon>Saccharomycotina</taxon>
        <taxon>Dipodascomycetes</taxon>
        <taxon>Dipodascales</taxon>
        <taxon>Trichomonascaceae</taxon>
        <taxon>Wickerhamiella</taxon>
    </lineage>
</organism>
<gene>
    <name evidence="9" type="primary">LSM5</name>
    <name evidence="11" type="ORF">B9G98_00014</name>
</gene>
<evidence type="ECO:0000313" key="12">
    <source>
        <dbReference type="Proteomes" id="UP000238350"/>
    </source>
</evidence>
<dbReference type="AlphaFoldDB" id="A0A2T0FBK5"/>
<keyword evidence="8 9" id="KW-0687">Ribonucleoprotein</keyword>
<keyword evidence="4 9" id="KW-0747">Spliceosome</keyword>
<dbReference type="Proteomes" id="UP000238350">
    <property type="component" value="Unassembled WGS sequence"/>
</dbReference>
<dbReference type="InterPro" id="IPR001163">
    <property type="entry name" value="Sm_dom_euk/arc"/>
</dbReference>
<dbReference type="InterPro" id="IPR033871">
    <property type="entry name" value="LSm5"/>
</dbReference>
<evidence type="ECO:0000256" key="4">
    <source>
        <dbReference type="ARBA" id="ARBA00022728"/>
    </source>
</evidence>
<dbReference type="SUPFAM" id="SSF50182">
    <property type="entry name" value="Sm-like ribonucleoproteins"/>
    <property type="match status" value="1"/>
</dbReference>
<evidence type="ECO:0000256" key="7">
    <source>
        <dbReference type="ARBA" id="ARBA00023242"/>
    </source>
</evidence>
<feature type="domain" description="Sm" evidence="10">
    <location>
        <begin position="30"/>
        <end position="101"/>
    </location>
</feature>
<evidence type="ECO:0000256" key="8">
    <source>
        <dbReference type="ARBA" id="ARBA00023274"/>
    </source>
</evidence>
<keyword evidence="3 9" id="KW-0507">mRNA processing</keyword>
<keyword evidence="6 9" id="KW-0508">mRNA splicing</keyword>
<dbReference type="GO" id="GO:0005688">
    <property type="term" value="C:U6 snRNP"/>
    <property type="evidence" value="ECO:0007669"/>
    <property type="project" value="TreeGrafter"/>
</dbReference>
<comment type="subunit">
    <text evidence="9">LSm subunits form a heteromer with a doughnut shape.</text>
</comment>
<dbReference type="GO" id="GO:0003723">
    <property type="term" value="F:RNA binding"/>
    <property type="evidence" value="ECO:0007669"/>
    <property type="project" value="UniProtKB-KW"/>
</dbReference>